<evidence type="ECO:0000313" key="1">
    <source>
        <dbReference type="EMBL" id="TCK70073.1"/>
    </source>
</evidence>
<dbReference type="AlphaFoldDB" id="A0A4R1KZU4"/>
<proteinExistence type="predicted"/>
<evidence type="ECO:0000313" key="2">
    <source>
        <dbReference type="Proteomes" id="UP000295496"/>
    </source>
</evidence>
<organism evidence="1 2">
    <name type="scientific">Lonepinella koalarum</name>
    <dbReference type="NCBI Taxonomy" id="53417"/>
    <lineage>
        <taxon>Bacteria</taxon>
        <taxon>Pseudomonadati</taxon>
        <taxon>Pseudomonadota</taxon>
        <taxon>Gammaproteobacteria</taxon>
        <taxon>Pasteurellales</taxon>
        <taxon>Pasteurellaceae</taxon>
        <taxon>Lonepinella</taxon>
    </lineage>
</organism>
<keyword evidence="2" id="KW-1185">Reference proteome</keyword>
<sequence>MFILLSSLSFHNLFPIEKRKLKLLREYCRYRVRLFLYKQSIQQLSDYLIAHSIWQPVFQKNIYRANALLNKYCDKRFNINARLNAIMANFYLVERYFPQDKLTLLIEQEHILLAKLTDELDLYLNINRIDPFEGFFSLNIVNQQKSRIYDASFTFLFPNKLLIASIQGPNHDQAQNIVRDATKLLHGTRPMFMLVNVFKILAHLLGCELYGIPHKYQAKYRWNDNKYLLFNYDVFWQQNGATFVNKYWRLSNEIKRKSLENIASKKRSMHRKRYEMFDQVESQIKAFLENE</sequence>
<dbReference type="PANTHER" id="PTHR38785">
    <property type="entry name" value="HOMOLOG OF VIRK"/>
    <property type="match status" value="1"/>
</dbReference>
<dbReference type="PANTHER" id="PTHR38785:SF1">
    <property type="entry name" value="HOMOLOG OF VIRK"/>
    <property type="match status" value="1"/>
</dbReference>
<dbReference type="EMBL" id="SMGJ01000003">
    <property type="protein sequence ID" value="TCK70073.1"/>
    <property type="molecule type" value="Genomic_DNA"/>
</dbReference>
<comment type="caution">
    <text evidence="1">The sequence shown here is derived from an EMBL/GenBank/DDBJ whole genome shotgun (WGS) entry which is preliminary data.</text>
</comment>
<dbReference type="Pfam" id="PF04393">
    <property type="entry name" value="DUF535"/>
    <property type="match status" value="1"/>
</dbReference>
<dbReference type="GO" id="GO:0006974">
    <property type="term" value="P:DNA damage response"/>
    <property type="evidence" value="ECO:0007669"/>
    <property type="project" value="TreeGrafter"/>
</dbReference>
<gene>
    <name evidence="1" type="ORF">EV692_1297</name>
</gene>
<evidence type="ECO:0008006" key="3">
    <source>
        <dbReference type="Google" id="ProtNLM"/>
    </source>
</evidence>
<dbReference type="RefSeq" id="WP_132301687.1">
    <property type="nucleotide sequence ID" value="NZ_CP170642.1"/>
</dbReference>
<reference evidence="1 2" key="1">
    <citation type="submission" date="2019-03" db="EMBL/GenBank/DDBJ databases">
        <title>Genomic Encyclopedia of Type Strains, Phase IV (KMG-IV): sequencing the most valuable type-strain genomes for metagenomic binning, comparative biology and taxonomic classification.</title>
        <authorList>
            <person name="Goeker M."/>
        </authorList>
    </citation>
    <scope>NUCLEOTIDE SEQUENCE [LARGE SCALE GENOMIC DNA]</scope>
    <source>
        <strain evidence="1 2">DSM 10053</strain>
    </source>
</reference>
<dbReference type="InterPro" id="IPR007488">
    <property type="entry name" value="DUF535"/>
</dbReference>
<accession>A0A4R1KZU4</accession>
<name>A0A4R1KZU4_9PAST</name>
<protein>
    <recommendedName>
        <fullName evidence="3">DUF535 domain-containing protein</fullName>
    </recommendedName>
</protein>
<dbReference type="Proteomes" id="UP000295496">
    <property type="component" value="Unassembled WGS sequence"/>
</dbReference>